<keyword evidence="4" id="KW-0648">Protein biosynthesis</keyword>
<feature type="compositionally biased region" description="Polar residues" evidence="5">
    <location>
        <begin position="158"/>
        <end position="169"/>
    </location>
</feature>
<evidence type="ECO:0000256" key="1">
    <source>
        <dbReference type="ARBA" id="ARBA00022540"/>
    </source>
</evidence>
<keyword evidence="1" id="KW-0396">Initiation factor</keyword>
<feature type="compositionally biased region" description="Low complexity" evidence="5">
    <location>
        <begin position="29"/>
        <end position="41"/>
    </location>
</feature>
<dbReference type="GO" id="GO:0000049">
    <property type="term" value="F:tRNA binding"/>
    <property type="evidence" value="ECO:0007669"/>
    <property type="project" value="TreeGrafter"/>
</dbReference>
<accession>A0AAN4YMG1</accession>
<reference evidence="6" key="1">
    <citation type="submission" date="2023-04" db="EMBL/GenBank/DDBJ databases">
        <title>Aspergillus oryzae NBRC 4228.</title>
        <authorList>
            <person name="Ichikawa N."/>
            <person name="Sato H."/>
            <person name="Tonouchi N."/>
        </authorList>
    </citation>
    <scope>NUCLEOTIDE SEQUENCE</scope>
    <source>
        <strain evidence="6">NBRC 4228</strain>
    </source>
</reference>
<keyword evidence="3" id="KW-0677">Repeat</keyword>
<organism evidence="6 7">
    <name type="scientific">Aspergillus oryzae</name>
    <name type="common">Yellow koji mold</name>
    <dbReference type="NCBI Taxonomy" id="5062"/>
    <lineage>
        <taxon>Eukaryota</taxon>
        <taxon>Fungi</taxon>
        <taxon>Dikarya</taxon>
        <taxon>Ascomycota</taxon>
        <taxon>Pezizomycotina</taxon>
        <taxon>Eurotiomycetes</taxon>
        <taxon>Eurotiomycetidae</taxon>
        <taxon>Eurotiales</taxon>
        <taxon>Aspergillaceae</taxon>
        <taxon>Aspergillus</taxon>
        <taxon>Aspergillus subgen. Circumdati</taxon>
    </lineage>
</organism>
<proteinExistence type="predicted"/>
<evidence type="ECO:0000256" key="3">
    <source>
        <dbReference type="ARBA" id="ARBA00022737"/>
    </source>
</evidence>
<dbReference type="PANTHER" id="PTHR13227:SF0">
    <property type="entry name" value="EUKARYOTIC TRANSLATION INITIATION FACTOR 2A"/>
    <property type="match status" value="1"/>
</dbReference>
<name>A0AAN4YMG1_ASPOZ</name>
<dbReference type="GO" id="GO:0003729">
    <property type="term" value="F:mRNA binding"/>
    <property type="evidence" value="ECO:0007669"/>
    <property type="project" value="TreeGrafter"/>
</dbReference>
<comment type="caution">
    <text evidence="6">The sequence shown here is derived from an EMBL/GenBank/DDBJ whole genome shotgun (WGS) entry which is preliminary data.</text>
</comment>
<feature type="compositionally biased region" description="Polar residues" evidence="5">
    <location>
        <begin position="181"/>
        <end position="206"/>
    </location>
</feature>
<evidence type="ECO:0000313" key="6">
    <source>
        <dbReference type="EMBL" id="GMG33396.1"/>
    </source>
</evidence>
<gene>
    <name evidence="6" type="ORF">Aory04_000892800</name>
</gene>
<dbReference type="EMBL" id="BSYA01000117">
    <property type="protein sequence ID" value="GMG33396.1"/>
    <property type="molecule type" value="Genomic_DNA"/>
</dbReference>
<dbReference type="GO" id="GO:0022627">
    <property type="term" value="C:cytosolic small ribosomal subunit"/>
    <property type="evidence" value="ECO:0007669"/>
    <property type="project" value="TreeGrafter"/>
</dbReference>
<feature type="compositionally biased region" description="Low complexity" evidence="5">
    <location>
        <begin position="60"/>
        <end position="70"/>
    </location>
</feature>
<feature type="region of interest" description="Disordered" evidence="5">
    <location>
        <begin position="1"/>
        <end position="73"/>
    </location>
</feature>
<dbReference type="InterPro" id="IPR011387">
    <property type="entry name" value="TIF2A"/>
</dbReference>
<feature type="region of interest" description="Disordered" evidence="5">
    <location>
        <begin position="144"/>
        <end position="244"/>
    </location>
</feature>
<evidence type="ECO:0000256" key="5">
    <source>
        <dbReference type="SAM" id="MobiDB-lite"/>
    </source>
</evidence>
<dbReference type="GO" id="GO:0043022">
    <property type="term" value="F:ribosome binding"/>
    <property type="evidence" value="ECO:0007669"/>
    <property type="project" value="TreeGrafter"/>
</dbReference>
<evidence type="ECO:0000256" key="4">
    <source>
        <dbReference type="ARBA" id="ARBA00022917"/>
    </source>
</evidence>
<dbReference type="GO" id="GO:0003743">
    <property type="term" value="F:translation initiation factor activity"/>
    <property type="evidence" value="ECO:0007669"/>
    <property type="project" value="UniProtKB-KW"/>
</dbReference>
<dbReference type="AlphaFoldDB" id="A0AAN4YMG1"/>
<keyword evidence="2" id="KW-0853">WD repeat</keyword>
<evidence type="ECO:0000313" key="7">
    <source>
        <dbReference type="Proteomes" id="UP001165205"/>
    </source>
</evidence>
<dbReference type="PANTHER" id="PTHR13227">
    <property type="entry name" value="EUKARYOTIC TRANSLATION INITIATION FACTOR 2A"/>
    <property type="match status" value="1"/>
</dbReference>
<protein>
    <submittedName>
        <fullName evidence="6">Unnamed protein product</fullName>
    </submittedName>
</protein>
<dbReference type="Proteomes" id="UP001165205">
    <property type="component" value="Unassembled WGS sequence"/>
</dbReference>
<sequence>MTTPTLINLPPPPSDPVTPSDMGPGTPNSGTTSLSALSTTAIKDGHTGHPLPHGRHAHHSSSASMTSTTTLEAERADRISRLAGLERVVAARTGGGSQSNTAVPMSHAPGYFDTSSTLKERSTVGSASATGSVGARTTWASGSDAFDADKMSEEPDDGTSSVGNLSDEGNASLVGFGEGASTISGPISHPNLNRTSSVGRPNSLGSPSIPRANPIPSSSQQSGDGGMIPVALSPTGSTTPEPVQDARMVDGMTYDPDVVDTTVRTPRLATPLGRDDPSNMQGDRGSGLLVTVIDPSVGHIITNIPAENVFELGFSPLGTYLITWQRPSKDANGDAVKNLKVWKIVETAPDSNGDEHTIVGSYVQKSQTGWNLQYTSDERYCARVVTNEVQFYQSDNLSKVWNKLRVEGVIDFAVSPGKSQSVAVFVPERKVRKINSRLDY</sequence>
<evidence type="ECO:0000256" key="2">
    <source>
        <dbReference type="ARBA" id="ARBA00022574"/>
    </source>
</evidence>